<evidence type="ECO:0000313" key="1">
    <source>
        <dbReference type="EMBL" id="GIY02723.1"/>
    </source>
</evidence>
<name>A0AAV4PYI6_CAEEX</name>
<accession>A0AAV4PYI6</accession>
<keyword evidence="2" id="KW-1185">Reference proteome</keyword>
<feature type="non-terminal residue" evidence="1">
    <location>
        <position position="1"/>
    </location>
</feature>
<comment type="caution">
    <text evidence="1">The sequence shown here is derived from an EMBL/GenBank/DDBJ whole genome shotgun (WGS) entry which is preliminary data.</text>
</comment>
<evidence type="ECO:0000313" key="2">
    <source>
        <dbReference type="Proteomes" id="UP001054945"/>
    </source>
</evidence>
<sequence>GARPVFAVGARPSPRRWCKTSLRCLVLDQFAAGARPILAVGARPTVAGARHSCTQSTLLMQDTLMHTILTTGARPVFAKLVQDQSRR</sequence>
<dbReference type="Proteomes" id="UP001054945">
    <property type="component" value="Unassembled WGS sequence"/>
</dbReference>
<reference evidence="1 2" key="1">
    <citation type="submission" date="2021-06" db="EMBL/GenBank/DDBJ databases">
        <title>Caerostris extrusa draft genome.</title>
        <authorList>
            <person name="Kono N."/>
            <person name="Arakawa K."/>
        </authorList>
    </citation>
    <scope>NUCLEOTIDE SEQUENCE [LARGE SCALE GENOMIC DNA]</scope>
</reference>
<dbReference type="EMBL" id="BPLR01005487">
    <property type="protein sequence ID" value="GIY02723.1"/>
    <property type="molecule type" value="Genomic_DNA"/>
</dbReference>
<dbReference type="AlphaFoldDB" id="A0AAV4PYI6"/>
<organism evidence="1 2">
    <name type="scientific">Caerostris extrusa</name>
    <name type="common">Bark spider</name>
    <name type="synonym">Caerostris bankana</name>
    <dbReference type="NCBI Taxonomy" id="172846"/>
    <lineage>
        <taxon>Eukaryota</taxon>
        <taxon>Metazoa</taxon>
        <taxon>Ecdysozoa</taxon>
        <taxon>Arthropoda</taxon>
        <taxon>Chelicerata</taxon>
        <taxon>Arachnida</taxon>
        <taxon>Araneae</taxon>
        <taxon>Araneomorphae</taxon>
        <taxon>Entelegynae</taxon>
        <taxon>Araneoidea</taxon>
        <taxon>Araneidae</taxon>
        <taxon>Caerostris</taxon>
    </lineage>
</organism>
<protein>
    <submittedName>
        <fullName evidence="1">Uncharacterized protein</fullName>
    </submittedName>
</protein>
<proteinExistence type="predicted"/>
<gene>
    <name evidence="1" type="ORF">CEXT_753971</name>
</gene>